<evidence type="ECO:0000313" key="10">
    <source>
        <dbReference type="Proteomes" id="UP001148299"/>
    </source>
</evidence>
<keyword evidence="2" id="KW-0813">Transport</keyword>
<evidence type="ECO:0000256" key="2">
    <source>
        <dbReference type="ARBA" id="ARBA00022448"/>
    </source>
</evidence>
<feature type="transmembrane region" description="Helical" evidence="7">
    <location>
        <begin position="422"/>
        <end position="447"/>
    </location>
</feature>
<organism evidence="9 10">
    <name type="scientific">Penicillium brevicompactum</name>
    <dbReference type="NCBI Taxonomy" id="5074"/>
    <lineage>
        <taxon>Eukaryota</taxon>
        <taxon>Fungi</taxon>
        <taxon>Dikarya</taxon>
        <taxon>Ascomycota</taxon>
        <taxon>Pezizomycotina</taxon>
        <taxon>Eurotiomycetes</taxon>
        <taxon>Eurotiomycetidae</taxon>
        <taxon>Eurotiales</taxon>
        <taxon>Aspergillaceae</taxon>
        <taxon>Penicillium</taxon>
    </lineage>
</organism>
<feature type="transmembrane region" description="Helical" evidence="7">
    <location>
        <begin position="57"/>
        <end position="74"/>
    </location>
</feature>
<name>A0A9W9UIP0_PENBR</name>
<keyword evidence="6 7" id="KW-0472">Membrane</keyword>
<feature type="transmembrane region" description="Helical" evidence="7">
    <location>
        <begin position="398"/>
        <end position="416"/>
    </location>
</feature>
<feature type="transmembrane region" description="Helical" evidence="7">
    <location>
        <begin position="299"/>
        <end position="321"/>
    </location>
</feature>
<dbReference type="PANTHER" id="PTHR43341">
    <property type="entry name" value="AMINO ACID PERMEASE"/>
    <property type="match status" value="1"/>
</dbReference>
<evidence type="ECO:0000259" key="8">
    <source>
        <dbReference type="Pfam" id="PF00324"/>
    </source>
</evidence>
<gene>
    <name evidence="9" type="ORF">N7541_011742</name>
</gene>
<comment type="caution">
    <text evidence="9">The sequence shown here is derived from an EMBL/GenBank/DDBJ whole genome shotgun (WGS) entry which is preliminary data.</text>
</comment>
<feature type="transmembrane region" description="Helical" evidence="7">
    <location>
        <begin position="128"/>
        <end position="147"/>
    </location>
</feature>
<comment type="subcellular location">
    <subcellularLocation>
        <location evidence="1">Membrane</location>
        <topology evidence="1">Multi-pass membrane protein</topology>
    </subcellularLocation>
</comment>
<evidence type="ECO:0000256" key="3">
    <source>
        <dbReference type="ARBA" id="ARBA00022692"/>
    </source>
</evidence>
<evidence type="ECO:0000256" key="6">
    <source>
        <dbReference type="ARBA" id="ARBA00023136"/>
    </source>
</evidence>
<feature type="transmembrane region" description="Helical" evidence="7">
    <location>
        <begin position="241"/>
        <end position="262"/>
    </location>
</feature>
<evidence type="ECO:0000256" key="4">
    <source>
        <dbReference type="ARBA" id="ARBA00022970"/>
    </source>
</evidence>
<proteinExistence type="predicted"/>
<reference evidence="9" key="1">
    <citation type="submission" date="2022-12" db="EMBL/GenBank/DDBJ databases">
        <authorList>
            <person name="Petersen C."/>
        </authorList>
    </citation>
    <scope>NUCLEOTIDE SEQUENCE</scope>
    <source>
        <strain evidence="9">IBT 35675</strain>
    </source>
</reference>
<dbReference type="Proteomes" id="UP001148299">
    <property type="component" value="Unassembled WGS sequence"/>
</dbReference>
<dbReference type="Gene3D" id="1.20.1740.10">
    <property type="entry name" value="Amino acid/polyamine transporter I"/>
    <property type="match status" value="1"/>
</dbReference>
<accession>A0A9W9UIP0</accession>
<evidence type="ECO:0000313" key="9">
    <source>
        <dbReference type="EMBL" id="KAJ5342618.1"/>
    </source>
</evidence>
<keyword evidence="10" id="KW-1185">Reference proteome</keyword>
<evidence type="ECO:0000256" key="1">
    <source>
        <dbReference type="ARBA" id="ARBA00004141"/>
    </source>
</evidence>
<dbReference type="Pfam" id="PF00324">
    <property type="entry name" value="AA_permease"/>
    <property type="match status" value="1"/>
</dbReference>
<dbReference type="GO" id="GO:0015171">
    <property type="term" value="F:amino acid transmembrane transporter activity"/>
    <property type="evidence" value="ECO:0007669"/>
    <property type="project" value="TreeGrafter"/>
</dbReference>
<keyword evidence="3 7" id="KW-0812">Transmembrane</keyword>
<dbReference type="PIRSF" id="PIRSF006060">
    <property type="entry name" value="AA_transporter"/>
    <property type="match status" value="1"/>
</dbReference>
<reference evidence="9" key="2">
    <citation type="journal article" date="2023" name="IMA Fungus">
        <title>Comparative genomic study of the Penicillium genus elucidates a diverse pangenome and 15 lateral gene transfer events.</title>
        <authorList>
            <person name="Petersen C."/>
            <person name="Sorensen T."/>
            <person name="Nielsen M.R."/>
            <person name="Sondergaard T.E."/>
            <person name="Sorensen J.L."/>
            <person name="Fitzpatrick D.A."/>
            <person name="Frisvad J.C."/>
            <person name="Nielsen K.L."/>
        </authorList>
    </citation>
    <scope>NUCLEOTIDE SEQUENCE</scope>
    <source>
        <strain evidence="9">IBT 35675</strain>
    </source>
</reference>
<keyword evidence="5 7" id="KW-1133">Transmembrane helix</keyword>
<dbReference type="EMBL" id="JAPZBR010000008">
    <property type="protein sequence ID" value="KAJ5342618.1"/>
    <property type="molecule type" value="Genomic_DNA"/>
</dbReference>
<dbReference type="InterPro" id="IPR050524">
    <property type="entry name" value="APC_YAT"/>
</dbReference>
<sequence>MDHTPTQISKDDPDFKGIEANDIERTATSGTEKHGSTLVLSVGDDVGYHRSLTRRQIMMMTFGAGIGTGLWVGTGQALHYAGPAGTAITYTITAMIVYAQYSSIGEMTTYKPIHGGFIRQCAEYVDPAFGFAIGVNFWFAWVMIIPAEITAAISVLKYWPETDVVPLAAYITIFLVVIAVANMFHVRVYGYIEYYMSFVKCLAVVLMIFFMFIMTSGGIPATNGPIEFTYWKNPGAFNNGIKGIAKAFVQAAFSFGGGMVLWQHQEETSLITLIGEHIAVIAGEAKDPRRTIKKTVRPVFWRMFTFFVVNIWLVGMCVPSNDTDLVNASGTMGSPFVIAIKRADVYGLAHAINGFIFLSVISCGITSAYIASRSLTALSDLQIIHPFFGRKDSHGRPYVSLVISLGLGGGLCYLNTNSVGTLVYGWFSALVAIATLFQWASIYIAHLRFRQGLRAQGKDLSSLPFKGLLTPWAQYFGLVIVLFVFGCEFYLACWPFGEKGSVKSFFSSYLAAPLFFFDYFVYKWYYKTKIVKPVDMDFGPAKAFDEQDVINAIATESTPPSLEGADKRRWFKRAQYMVFG</sequence>
<dbReference type="AlphaFoldDB" id="A0A9W9UIP0"/>
<keyword evidence="4" id="KW-0029">Amino-acid transport</keyword>
<dbReference type="GO" id="GO:0016020">
    <property type="term" value="C:membrane"/>
    <property type="evidence" value="ECO:0007669"/>
    <property type="project" value="UniProtKB-SubCell"/>
</dbReference>
<evidence type="ECO:0000256" key="7">
    <source>
        <dbReference type="SAM" id="Phobius"/>
    </source>
</evidence>
<dbReference type="InterPro" id="IPR004841">
    <property type="entry name" value="AA-permease/SLC12A_dom"/>
</dbReference>
<feature type="transmembrane region" description="Helical" evidence="7">
    <location>
        <begin position="504"/>
        <end position="522"/>
    </location>
</feature>
<evidence type="ECO:0000256" key="5">
    <source>
        <dbReference type="ARBA" id="ARBA00022989"/>
    </source>
</evidence>
<feature type="transmembrane region" description="Helical" evidence="7">
    <location>
        <begin position="351"/>
        <end position="371"/>
    </location>
</feature>
<feature type="domain" description="Amino acid permease/ SLC12A" evidence="8">
    <location>
        <begin position="57"/>
        <end position="530"/>
    </location>
</feature>
<protein>
    <recommendedName>
        <fullName evidence="8">Amino acid permease/ SLC12A domain-containing protein</fullName>
    </recommendedName>
</protein>
<dbReference type="PANTHER" id="PTHR43341:SF1">
    <property type="entry name" value="GENERAL AMINO-ACID PERMEASE GAP1"/>
    <property type="match status" value="1"/>
</dbReference>
<feature type="transmembrane region" description="Helical" evidence="7">
    <location>
        <begin position="167"/>
        <end position="186"/>
    </location>
</feature>
<feature type="transmembrane region" description="Helical" evidence="7">
    <location>
        <begin position="468"/>
        <end position="492"/>
    </location>
</feature>
<feature type="transmembrane region" description="Helical" evidence="7">
    <location>
        <begin position="80"/>
        <end position="101"/>
    </location>
</feature>
<feature type="transmembrane region" description="Helical" evidence="7">
    <location>
        <begin position="198"/>
        <end position="221"/>
    </location>
</feature>